<evidence type="ECO:0000259" key="1">
    <source>
        <dbReference type="SMART" id="SM00226"/>
    </source>
</evidence>
<feature type="domain" description="Phosphotyrosine protein phosphatase I" evidence="1">
    <location>
        <begin position="15"/>
        <end position="121"/>
    </location>
</feature>
<dbReference type="InterPro" id="IPR023485">
    <property type="entry name" value="Ptyr_pPase"/>
</dbReference>
<gene>
    <name evidence="2" type="ORF">BN000_02302</name>
</gene>
<organism evidence="2 3">
    <name type="scientific">Neobacillus massiliamazoniensis</name>
    <dbReference type="NCBI Taxonomy" id="1499688"/>
    <lineage>
        <taxon>Bacteria</taxon>
        <taxon>Bacillati</taxon>
        <taxon>Bacillota</taxon>
        <taxon>Bacilli</taxon>
        <taxon>Bacillales</taxon>
        <taxon>Bacillaceae</taxon>
        <taxon>Neobacillus</taxon>
    </lineage>
</organism>
<dbReference type="InterPro" id="IPR036196">
    <property type="entry name" value="Ptyr_pPase_sf"/>
</dbReference>
<dbReference type="InterPro" id="IPR016919">
    <property type="entry name" value="UCP029416_PTP"/>
</dbReference>
<dbReference type="STRING" id="1499688.BN000_02302"/>
<dbReference type="Proteomes" id="UP000199087">
    <property type="component" value="Unassembled WGS sequence"/>
</dbReference>
<reference evidence="3" key="1">
    <citation type="submission" date="2015-05" db="EMBL/GenBank/DDBJ databases">
        <authorList>
            <person name="Urmite Genomes"/>
        </authorList>
    </citation>
    <scope>NUCLEOTIDE SEQUENCE [LARGE SCALE GENOMIC DNA]</scope>
    <source>
        <strain evidence="3">LF1</strain>
    </source>
</reference>
<accession>A0A0U1NWZ1</accession>
<sequence>MSSNPEGEKGKVNCIRILFVCSKNQWRSPTGEKIFQSFNGYDVRSAGTEEGARIKVTMGHIGWADIIFVMEKKHMRRLKNKFGPMLNGKKILNLDILDEYGYMDEELIELLKARVADFIDVPK</sequence>
<evidence type="ECO:0000313" key="3">
    <source>
        <dbReference type="Proteomes" id="UP000199087"/>
    </source>
</evidence>
<dbReference type="EMBL" id="CVRB01000002">
    <property type="protein sequence ID" value="CRK82378.1"/>
    <property type="molecule type" value="Genomic_DNA"/>
</dbReference>
<dbReference type="AlphaFoldDB" id="A0A0U1NWZ1"/>
<dbReference type="SMART" id="SM00226">
    <property type="entry name" value="LMWPc"/>
    <property type="match status" value="1"/>
</dbReference>
<protein>
    <submittedName>
        <fullName evidence="2">Low molecular weight phosphotyrosine protein phosphatase</fullName>
    </submittedName>
</protein>
<keyword evidence="3" id="KW-1185">Reference proteome</keyword>
<evidence type="ECO:0000313" key="2">
    <source>
        <dbReference type="EMBL" id="CRK82378.1"/>
    </source>
</evidence>
<proteinExistence type="predicted"/>
<name>A0A0U1NWZ1_9BACI</name>
<dbReference type="OrthoDB" id="7210484at2"/>
<dbReference type="SUPFAM" id="SSF52788">
    <property type="entry name" value="Phosphotyrosine protein phosphatases I"/>
    <property type="match status" value="1"/>
</dbReference>
<dbReference type="PIRSF" id="PIRSF029416">
    <property type="entry name" value="UCP029416_PTP"/>
    <property type="match status" value="1"/>
</dbReference>
<dbReference type="Gene3D" id="3.40.50.2300">
    <property type="match status" value="1"/>
</dbReference>